<dbReference type="InterPro" id="IPR013083">
    <property type="entry name" value="Znf_RING/FYVE/PHD"/>
</dbReference>
<dbReference type="GO" id="GO:0008270">
    <property type="term" value="F:zinc ion binding"/>
    <property type="evidence" value="ECO:0007669"/>
    <property type="project" value="UniProtKB-KW"/>
</dbReference>
<dbReference type="SMART" id="SM00184">
    <property type="entry name" value="RING"/>
    <property type="match status" value="1"/>
</dbReference>
<keyword evidence="12" id="KW-1185">Reference proteome</keyword>
<protein>
    <recommendedName>
        <fullName evidence="2">RING-type E3 ubiquitin transferase</fullName>
        <ecNumber evidence="2">2.3.2.27</ecNumber>
    </recommendedName>
</protein>
<dbReference type="OrthoDB" id="8062037at2759"/>
<keyword evidence="6" id="KW-0833">Ubl conjugation pathway</keyword>
<keyword evidence="4" id="KW-0479">Metal-binding</keyword>
<dbReference type="InterPro" id="IPR001841">
    <property type="entry name" value="Znf_RING"/>
</dbReference>
<keyword evidence="7" id="KW-0862">Zinc</keyword>
<sequence>MKESSDCKSGINSLHSSPKEFEDEPSKLSKSVDLAIEEEDCPICLEEYDEENPKIITKYEHYFHLSCILEWMERSDTCPVCDQETIFQHNINI</sequence>
<evidence type="ECO:0000313" key="11">
    <source>
        <dbReference type="EMBL" id="KAF6151568.1"/>
    </source>
</evidence>
<comment type="caution">
    <text evidence="11">The sequence shown here is derived from an EMBL/GenBank/DDBJ whole genome shotgun (WGS) entry which is preliminary data.</text>
</comment>
<dbReference type="EMBL" id="JACGCM010001686">
    <property type="protein sequence ID" value="KAF6151568.1"/>
    <property type="molecule type" value="Genomic_DNA"/>
</dbReference>
<evidence type="ECO:0000256" key="9">
    <source>
        <dbReference type="SAM" id="MobiDB-lite"/>
    </source>
</evidence>
<evidence type="ECO:0000259" key="10">
    <source>
        <dbReference type="PROSITE" id="PS50089"/>
    </source>
</evidence>
<dbReference type="PANTHER" id="PTHR46463">
    <property type="entry name" value="ZINC FINGER, RING/FYVE/PHD-TYPE"/>
    <property type="match status" value="1"/>
</dbReference>
<evidence type="ECO:0000256" key="8">
    <source>
        <dbReference type="PROSITE-ProRule" id="PRU00175"/>
    </source>
</evidence>
<dbReference type="EC" id="2.3.2.27" evidence="2"/>
<evidence type="ECO:0000256" key="3">
    <source>
        <dbReference type="ARBA" id="ARBA00022679"/>
    </source>
</evidence>
<keyword evidence="3" id="KW-0808">Transferase</keyword>
<reference evidence="11 12" key="1">
    <citation type="journal article" date="2020" name="IScience">
        <title>Genome Sequencing of the Endangered Kingdonia uniflora (Circaeasteraceae, Ranunculales) Reveals Potential Mechanisms of Evolutionary Specialization.</title>
        <authorList>
            <person name="Sun Y."/>
            <person name="Deng T."/>
            <person name="Zhang A."/>
            <person name="Moore M.J."/>
            <person name="Landis J.B."/>
            <person name="Lin N."/>
            <person name="Zhang H."/>
            <person name="Zhang X."/>
            <person name="Huang J."/>
            <person name="Zhang X."/>
            <person name="Sun H."/>
            <person name="Wang H."/>
        </authorList>
    </citation>
    <scope>NUCLEOTIDE SEQUENCE [LARGE SCALE GENOMIC DNA]</scope>
    <source>
        <strain evidence="11">TB1705</strain>
        <tissue evidence="11">Leaf</tissue>
    </source>
</reference>
<dbReference type="PROSITE" id="PS50089">
    <property type="entry name" value="ZF_RING_2"/>
    <property type="match status" value="1"/>
</dbReference>
<evidence type="ECO:0000256" key="1">
    <source>
        <dbReference type="ARBA" id="ARBA00000900"/>
    </source>
</evidence>
<dbReference type="PANTHER" id="PTHR46463:SF89">
    <property type="entry name" value="E3 UBIQUITIN-PROTEIN LIGASE RHB1A-RELATED"/>
    <property type="match status" value="1"/>
</dbReference>
<dbReference type="Pfam" id="PF13639">
    <property type="entry name" value="zf-RING_2"/>
    <property type="match status" value="1"/>
</dbReference>
<evidence type="ECO:0000313" key="12">
    <source>
        <dbReference type="Proteomes" id="UP000541444"/>
    </source>
</evidence>
<name>A0A7J7M9Z0_9MAGN</name>
<evidence type="ECO:0000256" key="2">
    <source>
        <dbReference type="ARBA" id="ARBA00012483"/>
    </source>
</evidence>
<dbReference type="Gene3D" id="3.30.40.10">
    <property type="entry name" value="Zinc/RING finger domain, C3HC4 (zinc finger)"/>
    <property type="match status" value="1"/>
</dbReference>
<evidence type="ECO:0000256" key="4">
    <source>
        <dbReference type="ARBA" id="ARBA00022723"/>
    </source>
</evidence>
<feature type="domain" description="RING-type" evidence="10">
    <location>
        <begin position="41"/>
        <end position="82"/>
    </location>
</feature>
<evidence type="ECO:0000256" key="6">
    <source>
        <dbReference type="ARBA" id="ARBA00022786"/>
    </source>
</evidence>
<evidence type="ECO:0000256" key="5">
    <source>
        <dbReference type="ARBA" id="ARBA00022771"/>
    </source>
</evidence>
<evidence type="ECO:0000256" key="7">
    <source>
        <dbReference type="ARBA" id="ARBA00022833"/>
    </source>
</evidence>
<dbReference type="FunFam" id="3.30.40.10:FF:000376">
    <property type="entry name" value="Putative E3 ubiquitin-protein ligase RHB1A"/>
    <property type="match status" value="1"/>
</dbReference>
<feature type="region of interest" description="Disordered" evidence="9">
    <location>
        <begin position="1"/>
        <end position="29"/>
    </location>
</feature>
<proteinExistence type="predicted"/>
<accession>A0A7J7M9Z0</accession>
<feature type="compositionally biased region" description="Basic and acidic residues" evidence="9">
    <location>
        <begin position="17"/>
        <end position="27"/>
    </location>
</feature>
<dbReference type="Proteomes" id="UP000541444">
    <property type="component" value="Unassembled WGS sequence"/>
</dbReference>
<dbReference type="SUPFAM" id="SSF57850">
    <property type="entry name" value="RING/U-box"/>
    <property type="match status" value="1"/>
</dbReference>
<dbReference type="GO" id="GO:0061630">
    <property type="term" value="F:ubiquitin protein ligase activity"/>
    <property type="evidence" value="ECO:0007669"/>
    <property type="project" value="UniProtKB-EC"/>
</dbReference>
<organism evidence="11 12">
    <name type="scientific">Kingdonia uniflora</name>
    <dbReference type="NCBI Taxonomy" id="39325"/>
    <lineage>
        <taxon>Eukaryota</taxon>
        <taxon>Viridiplantae</taxon>
        <taxon>Streptophyta</taxon>
        <taxon>Embryophyta</taxon>
        <taxon>Tracheophyta</taxon>
        <taxon>Spermatophyta</taxon>
        <taxon>Magnoliopsida</taxon>
        <taxon>Ranunculales</taxon>
        <taxon>Circaeasteraceae</taxon>
        <taxon>Kingdonia</taxon>
    </lineage>
</organism>
<keyword evidence="5 8" id="KW-0863">Zinc-finger</keyword>
<comment type="catalytic activity">
    <reaction evidence="1">
        <text>S-ubiquitinyl-[E2 ubiquitin-conjugating enzyme]-L-cysteine + [acceptor protein]-L-lysine = [E2 ubiquitin-conjugating enzyme]-L-cysteine + N(6)-ubiquitinyl-[acceptor protein]-L-lysine.</text>
        <dbReference type="EC" id="2.3.2.27"/>
    </reaction>
</comment>
<dbReference type="AlphaFoldDB" id="A0A7J7M9Z0"/>
<gene>
    <name evidence="11" type="ORF">GIB67_021754</name>
</gene>